<name>A0AAU7CKA7_9BACT</name>
<dbReference type="EMBL" id="CP155447">
    <property type="protein sequence ID" value="XBH05562.1"/>
    <property type="molecule type" value="Genomic_DNA"/>
</dbReference>
<reference evidence="1" key="1">
    <citation type="submission" date="2024-05" db="EMBL/GenBank/DDBJ databases">
        <title>Planctomycetes of the genus Singulisphaera possess chitinolytic capabilities.</title>
        <authorList>
            <person name="Ivanova A."/>
        </authorList>
    </citation>
    <scope>NUCLEOTIDE SEQUENCE</scope>
    <source>
        <strain evidence="1">Ch08T</strain>
    </source>
</reference>
<protein>
    <submittedName>
        <fullName evidence="1">Uncharacterized protein</fullName>
    </submittedName>
</protein>
<organism evidence="1">
    <name type="scientific">Singulisphaera sp. Ch08</name>
    <dbReference type="NCBI Taxonomy" id="3120278"/>
    <lineage>
        <taxon>Bacteria</taxon>
        <taxon>Pseudomonadati</taxon>
        <taxon>Planctomycetota</taxon>
        <taxon>Planctomycetia</taxon>
        <taxon>Isosphaerales</taxon>
        <taxon>Isosphaeraceae</taxon>
        <taxon>Singulisphaera</taxon>
    </lineage>
</organism>
<accession>A0AAU7CKA7</accession>
<sequence length="82" mass="9495">MGLFYSNFTLYGPDHRQVVDAVRCLRRSAYVSPTMNGFTTVYDRESERQHFDVIEGMGRQLSLDLECPVMGVILHDDDVLFY</sequence>
<gene>
    <name evidence="1" type="ORF">V5E97_05955</name>
</gene>
<dbReference type="RefSeq" id="WP_406698389.1">
    <property type="nucleotide sequence ID" value="NZ_CP155447.1"/>
</dbReference>
<dbReference type="AlphaFoldDB" id="A0AAU7CKA7"/>
<proteinExistence type="predicted"/>
<evidence type="ECO:0000313" key="1">
    <source>
        <dbReference type="EMBL" id="XBH05562.1"/>
    </source>
</evidence>